<feature type="region of interest" description="Disordered" evidence="1">
    <location>
        <begin position="73"/>
        <end position="104"/>
    </location>
</feature>
<feature type="compositionally biased region" description="Polar residues" evidence="1">
    <location>
        <begin position="73"/>
        <end position="85"/>
    </location>
</feature>
<reference evidence="2 3" key="1">
    <citation type="journal article" date="2024" name="Nat. Commun.">
        <title>Phylogenomics reveals the evolutionary origins of lichenization in chlorophyte algae.</title>
        <authorList>
            <person name="Puginier C."/>
            <person name="Libourel C."/>
            <person name="Otte J."/>
            <person name="Skaloud P."/>
            <person name="Haon M."/>
            <person name="Grisel S."/>
            <person name="Petersen M."/>
            <person name="Berrin J.G."/>
            <person name="Delaux P.M."/>
            <person name="Dal Grande F."/>
            <person name="Keller J."/>
        </authorList>
    </citation>
    <scope>NUCLEOTIDE SEQUENCE [LARGE SCALE GENOMIC DNA]</scope>
    <source>
        <strain evidence="2 3">SAG 2145</strain>
    </source>
</reference>
<name>A0AAW1SC11_9CHLO</name>
<comment type="caution">
    <text evidence="2">The sequence shown here is derived from an EMBL/GenBank/DDBJ whole genome shotgun (WGS) entry which is preliminary data.</text>
</comment>
<sequence length="144" mass="15344">MGNACCAEGLDSEVDEHGLVECAACGRVGARPLARMTPVERKQWQHLHGQSVCRTCSEKAFRSRISLDQLLERTSSGASVDSSGPLTGRKLSATNPYGRVSTKPVLQTIPSGAEVNGSLAYNWQGESSAKAGPLTRKMKGLDAR</sequence>
<gene>
    <name evidence="2" type="ORF">WJX74_004331</name>
</gene>
<dbReference type="EMBL" id="JALJOS010000002">
    <property type="protein sequence ID" value="KAK9842913.1"/>
    <property type="molecule type" value="Genomic_DNA"/>
</dbReference>
<keyword evidence="3" id="KW-1185">Reference proteome</keyword>
<dbReference type="Proteomes" id="UP001438707">
    <property type="component" value="Unassembled WGS sequence"/>
</dbReference>
<protein>
    <submittedName>
        <fullName evidence="2">Uncharacterized protein</fullName>
    </submittedName>
</protein>
<evidence type="ECO:0000256" key="1">
    <source>
        <dbReference type="SAM" id="MobiDB-lite"/>
    </source>
</evidence>
<proteinExistence type="predicted"/>
<evidence type="ECO:0000313" key="2">
    <source>
        <dbReference type="EMBL" id="KAK9842913.1"/>
    </source>
</evidence>
<evidence type="ECO:0000313" key="3">
    <source>
        <dbReference type="Proteomes" id="UP001438707"/>
    </source>
</evidence>
<organism evidence="2 3">
    <name type="scientific">Apatococcus lobatus</name>
    <dbReference type="NCBI Taxonomy" id="904363"/>
    <lineage>
        <taxon>Eukaryota</taxon>
        <taxon>Viridiplantae</taxon>
        <taxon>Chlorophyta</taxon>
        <taxon>core chlorophytes</taxon>
        <taxon>Trebouxiophyceae</taxon>
        <taxon>Chlorellales</taxon>
        <taxon>Chlorellaceae</taxon>
        <taxon>Apatococcus</taxon>
    </lineage>
</organism>
<accession>A0AAW1SC11</accession>
<dbReference type="AlphaFoldDB" id="A0AAW1SC11"/>